<dbReference type="SMART" id="SM00369">
    <property type="entry name" value="LRR_TYP"/>
    <property type="match status" value="2"/>
</dbReference>
<reference evidence="7 8" key="1">
    <citation type="journal article" date="2018" name="Nat. Ecol. Evol.">
        <title>Shark genomes provide insights into elasmobranch evolution and the origin of vertebrates.</title>
        <authorList>
            <person name="Hara Y"/>
            <person name="Yamaguchi K"/>
            <person name="Onimaru K"/>
            <person name="Kadota M"/>
            <person name="Koyanagi M"/>
            <person name="Keeley SD"/>
            <person name="Tatsumi K"/>
            <person name="Tanaka K"/>
            <person name="Motone F"/>
            <person name="Kageyama Y"/>
            <person name="Nozu R"/>
            <person name="Adachi N"/>
            <person name="Nishimura O"/>
            <person name="Nakagawa R"/>
            <person name="Tanegashima C"/>
            <person name="Kiyatake I"/>
            <person name="Matsumoto R"/>
            <person name="Murakumo K"/>
            <person name="Nishida K"/>
            <person name="Terakita A"/>
            <person name="Kuratani S"/>
            <person name="Sato K"/>
            <person name="Hyodo S Kuraku.S."/>
        </authorList>
    </citation>
    <scope>NUCLEOTIDE SEQUENCE [LARGE SCALE GENOMIC DNA]</scope>
</reference>
<keyword evidence="8" id="KW-1185">Reference proteome</keyword>
<evidence type="ECO:0000256" key="4">
    <source>
        <dbReference type="ARBA" id="ARBA00022737"/>
    </source>
</evidence>
<keyword evidence="5" id="KW-0675">Receptor</keyword>
<dbReference type="AlphaFoldDB" id="A0A401PMH7"/>
<keyword evidence="2" id="KW-0433">Leucine-rich repeat</keyword>
<dbReference type="PANTHER" id="PTHR45930">
    <property type="entry name" value="G-PROTEIN COUPLED RECEPTOR 124-LIKE PROTEIN"/>
    <property type="match status" value="1"/>
</dbReference>
<comment type="similarity">
    <text evidence="1">Belongs to the G-protein coupled receptor 2 family. Adhesion G-protein coupled receptor (ADGR) subfamily.</text>
</comment>
<evidence type="ECO:0000256" key="3">
    <source>
        <dbReference type="ARBA" id="ARBA00022729"/>
    </source>
</evidence>
<dbReference type="OrthoDB" id="6134459at2759"/>
<evidence type="ECO:0000313" key="7">
    <source>
        <dbReference type="EMBL" id="GCB74340.1"/>
    </source>
</evidence>
<dbReference type="GO" id="GO:0014069">
    <property type="term" value="C:postsynaptic density"/>
    <property type="evidence" value="ECO:0007669"/>
    <property type="project" value="TreeGrafter"/>
</dbReference>
<dbReference type="InterPro" id="IPR000483">
    <property type="entry name" value="Cys-rich_flank_reg_C"/>
</dbReference>
<evidence type="ECO:0000313" key="8">
    <source>
        <dbReference type="Proteomes" id="UP000288216"/>
    </source>
</evidence>
<dbReference type="GO" id="GO:0098978">
    <property type="term" value="C:glutamatergic synapse"/>
    <property type="evidence" value="ECO:0007669"/>
    <property type="project" value="TreeGrafter"/>
</dbReference>
<keyword evidence="3" id="KW-0732">Signal</keyword>
<dbReference type="InterPro" id="IPR003591">
    <property type="entry name" value="Leu-rich_rpt_typical-subtyp"/>
</dbReference>
<feature type="domain" description="LRRCT" evidence="6">
    <location>
        <begin position="82"/>
        <end position="132"/>
    </location>
</feature>
<evidence type="ECO:0000256" key="5">
    <source>
        <dbReference type="ARBA" id="ARBA00023170"/>
    </source>
</evidence>
<gene>
    <name evidence="7" type="ORF">scyTo_0003429</name>
</gene>
<dbReference type="PROSITE" id="PS51450">
    <property type="entry name" value="LRR"/>
    <property type="match status" value="1"/>
</dbReference>
<dbReference type="GO" id="GO:0007166">
    <property type="term" value="P:cell surface receptor signaling pathway"/>
    <property type="evidence" value="ECO:0007669"/>
    <property type="project" value="TreeGrafter"/>
</dbReference>
<dbReference type="GO" id="GO:0005886">
    <property type="term" value="C:plasma membrane"/>
    <property type="evidence" value="ECO:0007669"/>
    <property type="project" value="TreeGrafter"/>
</dbReference>
<sequence>MAAIKDLKNNLISNIEPGALYGLPELKRLDLSNNRIGCLSPEIFTGLTSLSKLNLSGNIFSTLPLGLFVELGALKVLHFGTESLMCDCNLRWLLQWAKNTSVRIADETLCVYPSALQGQPFKTLKQNQLSCDGPLELSLFQMIPSRHQVVFRGDRLPFLCTATYVDKSTQIQWLHGGKVTVTDEDNEIFVEPVIIHDCCLISRYEHLYFPCFWNINKLFAI</sequence>
<name>A0A401PMH7_SCYTO</name>
<evidence type="ECO:0000256" key="1">
    <source>
        <dbReference type="ARBA" id="ARBA00007343"/>
    </source>
</evidence>
<dbReference type="Gene3D" id="3.80.10.10">
    <property type="entry name" value="Ribonuclease Inhibitor"/>
    <property type="match status" value="1"/>
</dbReference>
<dbReference type="STRING" id="75743.A0A401PMH7"/>
<protein>
    <recommendedName>
        <fullName evidence="6">LRRCT domain-containing protein</fullName>
    </recommendedName>
</protein>
<dbReference type="InterPro" id="IPR032675">
    <property type="entry name" value="LRR_dom_sf"/>
</dbReference>
<dbReference type="SMART" id="SM00082">
    <property type="entry name" value="LRRCT"/>
    <property type="match status" value="1"/>
</dbReference>
<dbReference type="Proteomes" id="UP000288216">
    <property type="component" value="Unassembled WGS sequence"/>
</dbReference>
<organism evidence="7 8">
    <name type="scientific">Scyliorhinus torazame</name>
    <name type="common">Cloudy catshark</name>
    <name type="synonym">Catulus torazame</name>
    <dbReference type="NCBI Taxonomy" id="75743"/>
    <lineage>
        <taxon>Eukaryota</taxon>
        <taxon>Metazoa</taxon>
        <taxon>Chordata</taxon>
        <taxon>Craniata</taxon>
        <taxon>Vertebrata</taxon>
        <taxon>Chondrichthyes</taxon>
        <taxon>Elasmobranchii</taxon>
        <taxon>Galeomorphii</taxon>
        <taxon>Galeoidea</taxon>
        <taxon>Carcharhiniformes</taxon>
        <taxon>Scyliorhinidae</taxon>
        <taxon>Scyliorhinus</taxon>
    </lineage>
</organism>
<dbReference type="PANTHER" id="PTHR45930:SF3">
    <property type="entry name" value="ADHESION G PROTEIN-COUPLED RECEPTOR A1"/>
    <property type="match status" value="1"/>
</dbReference>
<dbReference type="SUPFAM" id="SSF52058">
    <property type="entry name" value="L domain-like"/>
    <property type="match status" value="1"/>
</dbReference>
<dbReference type="InterPro" id="IPR001611">
    <property type="entry name" value="Leu-rich_rpt"/>
</dbReference>
<dbReference type="InterPro" id="IPR051963">
    <property type="entry name" value="Adhesion_GPCR_A"/>
</dbReference>
<proteinExistence type="inferred from homology"/>
<dbReference type="EMBL" id="BFAA01000926">
    <property type="protein sequence ID" value="GCB74340.1"/>
    <property type="molecule type" value="Genomic_DNA"/>
</dbReference>
<comment type="caution">
    <text evidence="7">The sequence shown here is derived from an EMBL/GenBank/DDBJ whole genome shotgun (WGS) entry which is preliminary data.</text>
</comment>
<evidence type="ECO:0000259" key="6">
    <source>
        <dbReference type="SMART" id="SM00082"/>
    </source>
</evidence>
<evidence type="ECO:0000256" key="2">
    <source>
        <dbReference type="ARBA" id="ARBA00022614"/>
    </source>
</evidence>
<accession>A0A401PMH7</accession>
<keyword evidence="4" id="KW-0677">Repeat</keyword>
<dbReference type="Pfam" id="PF13855">
    <property type="entry name" value="LRR_8"/>
    <property type="match status" value="1"/>
</dbReference>